<protein>
    <submittedName>
        <fullName evidence="2">Uncharacterized protein</fullName>
    </submittedName>
</protein>
<feature type="transmembrane region" description="Helical" evidence="1">
    <location>
        <begin position="14"/>
        <end position="32"/>
    </location>
</feature>
<reference evidence="2 3" key="1">
    <citation type="submission" date="2019-08" db="EMBL/GenBank/DDBJ databases">
        <authorList>
            <person name="Peeters C."/>
        </authorList>
    </citation>
    <scope>NUCLEOTIDE SEQUENCE [LARGE SCALE GENOMIC DNA]</scope>
    <source>
        <strain evidence="2 3">LMG 31013</strain>
    </source>
</reference>
<gene>
    <name evidence="2" type="ORF">PTE31013_04284</name>
</gene>
<keyword evidence="3" id="KW-1185">Reference proteome</keyword>
<evidence type="ECO:0000313" key="3">
    <source>
        <dbReference type="Proteomes" id="UP000334380"/>
    </source>
</evidence>
<keyword evidence="1" id="KW-0472">Membrane</keyword>
<dbReference type="Proteomes" id="UP000334380">
    <property type="component" value="Unassembled WGS sequence"/>
</dbReference>
<keyword evidence="1" id="KW-1133">Transmembrane helix</keyword>
<evidence type="ECO:0000256" key="1">
    <source>
        <dbReference type="SAM" id="Phobius"/>
    </source>
</evidence>
<dbReference type="EMBL" id="CABPRU010000014">
    <property type="protein sequence ID" value="VVE43157.1"/>
    <property type="molecule type" value="Genomic_DNA"/>
</dbReference>
<proteinExistence type="predicted"/>
<organism evidence="2 3">
    <name type="scientific">Pandoraea terrigena</name>
    <dbReference type="NCBI Taxonomy" id="2508292"/>
    <lineage>
        <taxon>Bacteria</taxon>
        <taxon>Pseudomonadati</taxon>
        <taxon>Pseudomonadota</taxon>
        <taxon>Betaproteobacteria</taxon>
        <taxon>Burkholderiales</taxon>
        <taxon>Burkholderiaceae</taxon>
        <taxon>Pandoraea</taxon>
    </lineage>
</organism>
<sequence>MQGGIHFLGVLGKIAKFLTPSVALAGAVWTLMHGKWPDRL</sequence>
<name>A0A5E4Y3S0_9BURK</name>
<accession>A0A5E4Y3S0</accession>
<evidence type="ECO:0000313" key="2">
    <source>
        <dbReference type="EMBL" id="VVE43157.1"/>
    </source>
</evidence>
<dbReference type="AlphaFoldDB" id="A0A5E4Y3S0"/>
<keyword evidence="1" id="KW-0812">Transmembrane</keyword>